<dbReference type="InterPro" id="IPR003343">
    <property type="entry name" value="Big_2"/>
</dbReference>
<keyword evidence="1" id="KW-0732">Signal</keyword>
<dbReference type="Gene3D" id="2.60.40.1080">
    <property type="match status" value="1"/>
</dbReference>
<gene>
    <name evidence="3" type="ORF">C811_02113</name>
</gene>
<evidence type="ECO:0000259" key="2">
    <source>
        <dbReference type="SMART" id="SM00635"/>
    </source>
</evidence>
<evidence type="ECO:0000256" key="1">
    <source>
        <dbReference type="SAM" id="SignalP"/>
    </source>
</evidence>
<dbReference type="eggNOG" id="COG5492">
    <property type="taxonomic scope" value="Bacteria"/>
</dbReference>
<dbReference type="EMBL" id="ASSY01000009">
    <property type="protein sequence ID" value="EOS50480.1"/>
    <property type="molecule type" value="Genomic_DNA"/>
</dbReference>
<dbReference type="PATRIC" id="fig|1235794.3.peg.2081"/>
<evidence type="ECO:0000313" key="4">
    <source>
        <dbReference type="Proteomes" id="UP000014204"/>
    </source>
</evidence>
<name>R9KVS7_9ACTN</name>
<feature type="domain" description="BIG2" evidence="2">
    <location>
        <begin position="39"/>
        <end position="112"/>
    </location>
</feature>
<dbReference type="SUPFAM" id="SSF49373">
    <property type="entry name" value="Invasin/intimin cell-adhesion fragments"/>
    <property type="match status" value="1"/>
</dbReference>
<dbReference type="RefSeq" id="WP_016310292.1">
    <property type="nucleotide sequence ID" value="NZ_KE159646.1"/>
</dbReference>
<dbReference type="AlphaFoldDB" id="R9KVS7"/>
<evidence type="ECO:0000313" key="3">
    <source>
        <dbReference type="EMBL" id="EOS50480.1"/>
    </source>
</evidence>
<feature type="signal peptide" evidence="1">
    <location>
        <begin position="1"/>
        <end position="37"/>
    </location>
</feature>
<dbReference type="GeneID" id="82191904"/>
<dbReference type="STRING" id="1235794.C811_02113"/>
<accession>R9KVS7</accession>
<dbReference type="InterPro" id="IPR008964">
    <property type="entry name" value="Invasin/intimin_cell_adhesion"/>
</dbReference>
<comment type="caution">
    <text evidence="3">The sequence shown here is derived from an EMBL/GenBank/DDBJ whole genome shotgun (WGS) entry which is preliminary data.</text>
</comment>
<feature type="chain" id="PRO_5004476137" description="BIG2 domain-containing protein" evidence="1">
    <location>
        <begin position="38"/>
        <end position="246"/>
    </location>
</feature>
<reference evidence="3 4" key="1">
    <citation type="submission" date="2013-04" db="EMBL/GenBank/DDBJ databases">
        <title>The Genome Sequence of Enterorhabdus caecimuris B7.</title>
        <authorList>
            <consortium name="The Broad Institute Genomics Platform"/>
            <consortium name="The Broad Institute Genome Sequencing Center for Infectious Disease"/>
            <person name="Earl A."/>
            <person name="Xavier R."/>
            <person name="Elson C."/>
            <person name="Duck W."/>
            <person name="Walker B."/>
            <person name="Young S."/>
            <person name="Zeng Q."/>
            <person name="Gargeya S."/>
            <person name="Fitzgerald M."/>
            <person name="Haas B."/>
            <person name="Abouelleil A."/>
            <person name="Allen A.W."/>
            <person name="Alvarado L."/>
            <person name="Arachchi H.M."/>
            <person name="Berlin A.M."/>
            <person name="Chapman S.B."/>
            <person name="Gainer-Dewar J."/>
            <person name="Goldberg J."/>
            <person name="Griggs A."/>
            <person name="Gujja S."/>
            <person name="Hansen M."/>
            <person name="Howarth C."/>
            <person name="Imamovic A."/>
            <person name="Ireland A."/>
            <person name="Larimer J."/>
            <person name="McCowan C."/>
            <person name="Murphy C."/>
            <person name="Pearson M."/>
            <person name="Poon T.W."/>
            <person name="Priest M."/>
            <person name="Roberts A."/>
            <person name="Saif S."/>
            <person name="Shea T."/>
            <person name="Sisk P."/>
            <person name="Sykes S."/>
            <person name="Wortman J."/>
            <person name="Nusbaum C."/>
            <person name="Birren B."/>
        </authorList>
    </citation>
    <scope>NUCLEOTIDE SEQUENCE [LARGE SCALE GENOMIC DNA]</scope>
    <source>
        <strain evidence="3 4">B7</strain>
    </source>
</reference>
<dbReference type="Proteomes" id="UP000014204">
    <property type="component" value="Unassembled WGS sequence"/>
</dbReference>
<organism evidence="3 4">
    <name type="scientific">Adlercreutzia caecimuris B7</name>
    <dbReference type="NCBI Taxonomy" id="1235794"/>
    <lineage>
        <taxon>Bacteria</taxon>
        <taxon>Bacillati</taxon>
        <taxon>Actinomycetota</taxon>
        <taxon>Coriobacteriia</taxon>
        <taxon>Eggerthellales</taxon>
        <taxon>Eggerthellaceae</taxon>
        <taxon>Adlercreutzia</taxon>
    </lineage>
</organism>
<protein>
    <recommendedName>
        <fullName evidence="2">BIG2 domain-containing protein</fullName>
    </recommendedName>
</protein>
<dbReference type="HOGENOM" id="CLU_1127695_0_0_11"/>
<keyword evidence="4" id="KW-1185">Reference proteome</keyword>
<proteinExistence type="predicted"/>
<dbReference type="SMART" id="SM00635">
    <property type="entry name" value="BID_2"/>
    <property type="match status" value="1"/>
</dbReference>
<dbReference type="Pfam" id="PF02368">
    <property type="entry name" value="Big_2"/>
    <property type="match status" value="1"/>
</dbReference>
<sequence length="246" mass="27016">MHEITAKRWARTALIAWLTATLLATGLLALSPSNAYAAAKKAPKLSATSKTVLKGKTFTLKVKNAGKAKVKWTSSNKKVATVSKTGKVTAKKAGKATITAKVGKKKLTCKVTVKGLTKAQKAKRSLNGWWHTWSSGGHYMYIKDGKAYLFLAHFDDSSGTFVASTSNVTKAKIALTRTKTSPGSSEKRPGYRVRVDKSTYYYYDDDHRILENRYGKGYLGYSGSSSMDKLKSSDVPANLRKYVKWL</sequence>